<evidence type="ECO:0000256" key="3">
    <source>
        <dbReference type="ARBA" id="ARBA00022806"/>
    </source>
</evidence>
<organism evidence="8">
    <name type="scientific">Ostreococcus mediterraneus</name>
    <dbReference type="NCBI Taxonomy" id="1486918"/>
    <lineage>
        <taxon>Eukaryota</taxon>
        <taxon>Viridiplantae</taxon>
        <taxon>Chlorophyta</taxon>
        <taxon>Mamiellophyceae</taxon>
        <taxon>Mamiellales</taxon>
        <taxon>Bathycoccaceae</taxon>
        <taxon>Ostreococcus</taxon>
    </lineage>
</organism>
<evidence type="ECO:0000256" key="1">
    <source>
        <dbReference type="ARBA" id="ARBA00022741"/>
    </source>
</evidence>
<keyword evidence="3" id="KW-0347">Helicase</keyword>
<dbReference type="GO" id="GO:0004386">
    <property type="term" value="F:helicase activity"/>
    <property type="evidence" value="ECO:0007669"/>
    <property type="project" value="UniProtKB-KW"/>
</dbReference>
<feature type="domain" description="Helicase ATP-binding" evidence="6">
    <location>
        <begin position="116"/>
        <end position="273"/>
    </location>
</feature>
<dbReference type="PROSITE" id="PS51192">
    <property type="entry name" value="HELICASE_ATP_BIND_1"/>
    <property type="match status" value="1"/>
</dbReference>
<feature type="compositionally biased region" description="Basic and acidic residues" evidence="5">
    <location>
        <begin position="536"/>
        <end position="552"/>
    </location>
</feature>
<dbReference type="CDD" id="cd18010">
    <property type="entry name" value="DEXHc_HARP_SMARCAL1"/>
    <property type="match status" value="1"/>
</dbReference>
<evidence type="ECO:0000313" key="8">
    <source>
        <dbReference type="EMBL" id="CAD8728650.1"/>
    </source>
</evidence>
<dbReference type="Gene3D" id="3.40.50.300">
    <property type="entry name" value="P-loop containing nucleotide triphosphate hydrolases"/>
    <property type="match status" value="1"/>
</dbReference>
<accession>A0A7S0TAD7</accession>
<keyword evidence="2" id="KW-0378">Hydrolase</keyword>
<protein>
    <submittedName>
        <fullName evidence="8">Uncharacterized protein</fullName>
    </submittedName>
</protein>
<dbReference type="GO" id="GO:0005524">
    <property type="term" value="F:ATP binding"/>
    <property type="evidence" value="ECO:0007669"/>
    <property type="project" value="UniProtKB-KW"/>
</dbReference>
<dbReference type="Pfam" id="PF00176">
    <property type="entry name" value="SNF2-rel_dom"/>
    <property type="match status" value="1"/>
</dbReference>
<dbReference type="InterPro" id="IPR027417">
    <property type="entry name" value="P-loop_NTPase"/>
</dbReference>
<evidence type="ECO:0000256" key="2">
    <source>
        <dbReference type="ARBA" id="ARBA00022801"/>
    </source>
</evidence>
<dbReference type="PANTHER" id="PTHR45766">
    <property type="entry name" value="DNA ANNEALING HELICASE AND ENDONUCLEASE ZRANB3 FAMILY MEMBER"/>
    <property type="match status" value="1"/>
</dbReference>
<gene>
    <name evidence="8" type="ORF">OMED0936_LOCUS1233</name>
</gene>
<dbReference type="InterPro" id="IPR038718">
    <property type="entry name" value="SNF2-like_sf"/>
</dbReference>
<dbReference type="InterPro" id="IPR014001">
    <property type="entry name" value="Helicase_ATP-bd"/>
</dbReference>
<reference evidence="8" key="1">
    <citation type="submission" date="2021-01" db="EMBL/GenBank/DDBJ databases">
        <authorList>
            <person name="Corre E."/>
            <person name="Pelletier E."/>
            <person name="Niang G."/>
            <person name="Scheremetjew M."/>
            <person name="Finn R."/>
            <person name="Kale V."/>
            <person name="Holt S."/>
            <person name="Cochrane G."/>
            <person name="Meng A."/>
            <person name="Brown T."/>
            <person name="Cohen L."/>
        </authorList>
    </citation>
    <scope>NUCLEOTIDE SEQUENCE</scope>
    <source>
        <strain evidence="8">Clade-D-RCC2573</strain>
    </source>
</reference>
<dbReference type="GO" id="GO:0043596">
    <property type="term" value="C:nuclear replication fork"/>
    <property type="evidence" value="ECO:0007669"/>
    <property type="project" value="TreeGrafter"/>
</dbReference>
<dbReference type="Pfam" id="PF00271">
    <property type="entry name" value="Helicase_C"/>
    <property type="match status" value="1"/>
</dbReference>
<evidence type="ECO:0000256" key="4">
    <source>
        <dbReference type="ARBA" id="ARBA00022840"/>
    </source>
</evidence>
<dbReference type="SUPFAM" id="SSF52540">
    <property type="entry name" value="P-loop containing nucleoside triphosphate hydrolases"/>
    <property type="match status" value="2"/>
</dbReference>
<dbReference type="PROSITE" id="PS51194">
    <property type="entry name" value="HELICASE_CTER"/>
    <property type="match status" value="1"/>
</dbReference>
<dbReference type="GO" id="GO:0016787">
    <property type="term" value="F:hydrolase activity"/>
    <property type="evidence" value="ECO:0007669"/>
    <property type="project" value="UniProtKB-KW"/>
</dbReference>
<dbReference type="CDD" id="cd18793">
    <property type="entry name" value="SF2_C_SNF"/>
    <property type="match status" value="1"/>
</dbReference>
<evidence type="ECO:0000259" key="6">
    <source>
        <dbReference type="PROSITE" id="PS51192"/>
    </source>
</evidence>
<evidence type="ECO:0000259" key="7">
    <source>
        <dbReference type="PROSITE" id="PS51194"/>
    </source>
</evidence>
<keyword evidence="4" id="KW-0067">ATP-binding</keyword>
<dbReference type="GO" id="GO:0006281">
    <property type="term" value="P:DNA repair"/>
    <property type="evidence" value="ECO:0007669"/>
    <property type="project" value="TreeGrafter"/>
</dbReference>
<dbReference type="Gene3D" id="3.40.50.10810">
    <property type="entry name" value="Tandem AAA-ATPase domain"/>
    <property type="match status" value="1"/>
</dbReference>
<name>A0A7S0TAD7_9CHLO</name>
<dbReference type="InterPro" id="IPR000330">
    <property type="entry name" value="SNF2_N"/>
</dbReference>
<dbReference type="SMART" id="SM00487">
    <property type="entry name" value="DEXDc"/>
    <property type="match status" value="1"/>
</dbReference>
<feature type="compositionally biased region" description="Polar residues" evidence="5">
    <location>
        <begin position="573"/>
        <end position="587"/>
    </location>
</feature>
<proteinExistence type="predicted"/>
<evidence type="ECO:0000256" key="5">
    <source>
        <dbReference type="SAM" id="MobiDB-lite"/>
    </source>
</evidence>
<dbReference type="GO" id="GO:0004520">
    <property type="term" value="F:DNA endonuclease activity"/>
    <property type="evidence" value="ECO:0007669"/>
    <property type="project" value="TreeGrafter"/>
</dbReference>
<dbReference type="EMBL" id="HBFF01001547">
    <property type="protein sequence ID" value="CAD8728650.1"/>
    <property type="molecule type" value="Transcribed_RNA"/>
</dbReference>
<dbReference type="AlphaFoldDB" id="A0A7S0TAD7"/>
<sequence length="609" mass="66995">MTVEFVPHGVDRFAIVVGGGGGGDDVDVARERARGVAGATVDAATRRWTVPREALARAREAFAGEAFAVKPVPGIVLRAMDVKFDAFERACEATYAAKVSKALDAKMFDFQREGVRYALRRGGRVLIGDEMGLGKTVQACALLSCYRDECPALILVPTSLRECWRNALQTWLNVDDGDIACVASGNDGDKLIGSTFDIVPYSLVVKLLDRLQRKRYQVIVADESHFLKDRKTKRTAAVTPLLRDARRAICLTGTPALNRPIELFTQLAAIVPRVFTTVSEFGNRYCQGGGPFAMWSGKSNGEELHAIISRLCMVRRLKKDVLTSLPAKQRTQVWLTPEAKDMAQVKAIKAQLEKLRAAGNASEFEEKRLVNALYAASANAKQDVVNEYLETVIEGSEAKFLFFAHHTAMLDGVSQFLAKKKIKFIRIDGSTASTARGALVDTFQKDDTYRVAVLSIIAAGSGLTLTAASTVIFGEMSWTPGHLIQAEDRAHRIGQVSNVLVQYLHAKGTIDDIIWGSINNKLEGLGQVLDGHRGKHLETEESLQRKEQRKLSDASPPNRSPKKSKLSDEIDPTQRTITELFSSQATQKSKRDSTNDIEWPSLDENNLAF</sequence>
<dbReference type="PANTHER" id="PTHR45766:SF3">
    <property type="entry name" value="DNA ANNEALING HELICASE AND ENDONUCLEASE ZRANB3"/>
    <property type="match status" value="1"/>
</dbReference>
<dbReference type="InterPro" id="IPR001650">
    <property type="entry name" value="Helicase_C-like"/>
</dbReference>
<dbReference type="InterPro" id="IPR049730">
    <property type="entry name" value="SNF2/RAD54-like_C"/>
</dbReference>
<dbReference type="SMART" id="SM00490">
    <property type="entry name" value="HELICc"/>
    <property type="match status" value="1"/>
</dbReference>
<feature type="domain" description="Helicase C-terminal" evidence="7">
    <location>
        <begin position="384"/>
        <end position="544"/>
    </location>
</feature>
<feature type="region of interest" description="Disordered" evidence="5">
    <location>
        <begin position="536"/>
        <end position="609"/>
    </location>
</feature>
<keyword evidence="1" id="KW-0547">Nucleotide-binding</keyword>
<dbReference type="GO" id="GO:0031297">
    <property type="term" value="P:replication fork processing"/>
    <property type="evidence" value="ECO:0007669"/>
    <property type="project" value="TreeGrafter"/>
</dbReference>